<gene>
    <name evidence="1" type="ORF">OIE82_35025</name>
</gene>
<dbReference type="RefSeq" id="WP_266477954.1">
    <property type="nucleotide sequence ID" value="NZ_CP109208.1"/>
</dbReference>
<keyword evidence="1" id="KW-0614">Plasmid</keyword>
<organism evidence="1">
    <name type="scientific">Streptomyces althioticus</name>
    <dbReference type="NCBI Taxonomy" id="83380"/>
    <lineage>
        <taxon>Bacteria</taxon>
        <taxon>Bacillati</taxon>
        <taxon>Actinomycetota</taxon>
        <taxon>Actinomycetes</taxon>
        <taxon>Kitasatosporales</taxon>
        <taxon>Streptomycetaceae</taxon>
        <taxon>Streptomyces</taxon>
        <taxon>Streptomyces althioticus group</taxon>
    </lineage>
</organism>
<sequence length="153" mass="16749">MSASAAPDLTMRPDITAAELAAVDAEHYGWTFPELRTLQRALGHKRSLPSAPTDRQRQIMRAWLTATDARAGLDKVSPEAGAAGFYPIAVEVAALDDNALTDRFVTRMHSMRHTRYLVRPARAIARGYLTAELEAYRAAGRGDDAARLERGEG</sequence>
<protein>
    <submittedName>
        <fullName evidence="1">Uncharacterized protein</fullName>
    </submittedName>
</protein>
<evidence type="ECO:0000313" key="1">
    <source>
        <dbReference type="EMBL" id="WUU58393.1"/>
    </source>
</evidence>
<dbReference type="EMBL" id="CP109208">
    <property type="protein sequence ID" value="WUU58393.1"/>
    <property type="molecule type" value="Genomic_DNA"/>
</dbReference>
<proteinExistence type="predicted"/>
<name>A0ABZ1YFQ8_9ACTN</name>
<geneLocation type="plasmid" evidence="1">
    <name>unnamed1</name>
</geneLocation>
<accession>A0ABZ1YFQ8</accession>
<reference evidence="1" key="1">
    <citation type="submission" date="2022-10" db="EMBL/GenBank/DDBJ databases">
        <title>The complete genomes of actinobacterial strains from the NBC collection.</title>
        <authorList>
            <person name="Joergensen T.S."/>
            <person name="Alvarez Arevalo M."/>
            <person name="Sterndorff E.B."/>
            <person name="Faurdal D."/>
            <person name="Vuksanovic O."/>
            <person name="Mourched A.-S."/>
            <person name="Charusanti P."/>
            <person name="Shaw S."/>
            <person name="Blin K."/>
            <person name="Weber T."/>
        </authorList>
    </citation>
    <scope>NUCLEOTIDE SEQUENCE [LARGE SCALE GENOMIC DNA]</scope>
    <source>
        <strain evidence="1">NBC 01686</strain>
        <plasmid evidence="1">unnamed1</plasmid>
    </source>
</reference>